<dbReference type="AlphaFoldDB" id="A0A075LRH5"/>
<dbReference type="RefSeq" id="WP_048164223.1">
    <property type="nucleotide sequence ID" value="NZ_CP006019.1"/>
</dbReference>
<proteinExistence type="predicted"/>
<dbReference type="eggNOG" id="arCOG04823">
    <property type="taxonomic scope" value="Archaea"/>
</dbReference>
<dbReference type="GeneID" id="24841388"/>
<name>A0A075LRH5_9EURY</name>
<reference evidence="2" key="1">
    <citation type="submission" date="2013-06" db="EMBL/GenBank/DDBJ databases">
        <title>Complete Genome Sequence of Hyperthermophilic Palaeococcus pacificus DY20341T, Isolated from a Deep-Sea Hydrothermal Sediments.</title>
        <authorList>
            <person name="Zeng X."/>
            <person name="Shao Z."/>
        </authorList>
    </citation>
    <scope>NUCLEOTIDE SEQUENCE [LARGE SCALE GENOMIC DNA]</scope>
    <source>
        <strain evidence="2">DY20341</strain>
    </source>
</reference>
<keyword evidence="2" id="KW-1185">Reference proteome</keyword>
<dbReference type="EMBL" id="CP006019">
    <property type="protein sequence ID" value="AIF68696.1"/>
    <property type="molecule type" value="Genomic_DNA"/>
</dbReference>
<evidence type="ECO:0000313" key="1">
    <source>
        <dbReference type="EMBL" id="AIF68696.1"/>
    </source>
</evidence>
<evidence type="ECO:0000313" key="2">
    <source>
        <dbReference type="Proteomes" id="UP000027981"/>
    </source>
</evidence>
<dbReference type="Proteomes" id="UP000027981">
    <property type="component" value="Chromosome"/>
</dbReference>
<accession>A0A075LRH5</accession>
<protein>
    <submittedName>
        <fullName evidence="1">Uncharacterized protein</fullName>
    </submittedName>
</protein>
<sequence>MFNIEDVREVIDRIREENGFEKVPYVIEELIYDEENDRLFIIGQDRTDKSAIIGNSFVIGKLKEALGVKQITVYSKLDLLIKRKKIEEHLKLIEGTHVEFLKPILEAELEYPPMRWPKLQNNGRALVFLSIYAKALLGFAEAFGLEPVKVGIKYAFPQIEYEPIEGDKLWIYEPNEEALIKEAKERGLDIVMSDFPFSVKFREDIALINPMRLLYVPHFRIKHLFGFIFPTRPFIDKIAFLDFILRLARDTLMEPTDGARLIWSVWRR</sequence>
<dbReference type="STRING" id="1343739.PAP_01270"/>
<organism evidence="1 2">
    <name type="scientific">Palaeococcus pacificus DY20341</name>
    <dbReference type="NCBI Taxonomy" id="1343739"/>
    <lineage>
        <taxon>Archaea</taxon>
        <taxon>Methanobacteriati</taxon>
        <taxon>Methanobacteriota</taxon>
        <taxon>Thermococci</taxon>
        <taxon>Thermococcales</taxon>
        <taxon>Thermococcaceae</taxon>
        <taxon>Palaeococcus</taxon>
    </lineage>
</organism>
<dbReference type="OrthoDB" id="85651at2157"/>
<gene>
    <name evidence="1" type="ORF">PAP_01270</name>
</gene>
<dbReference type="KEGG" id="ppac:PAP_01270"/>
<reference evidence="1 2" key="2">
    <citation type="journal article" date="2015" name="Genome Announc.">
        <title>Complete Genome Sequence of Hyperthermophilic Piezophilic Archaeon Palaeococcus pacificus DY20341T, Isolated from Deep-Sea Hydrothermal Sediments.</title>
        <authorList>
            <person name="Zeng X."/>
            <person name="Jebbar M."/>
            <person name="Shao Z."/>
        </authorList>
    </citation>
    <scope>NUCLEOTIDE SEQUENCE [LARGE SCALE GENOMIC DNA]</scope>
    <source>
        <strain evidence="1 2">DY20341</strain>
    </source>
</reference>
<dbReference type="HOGENOM" id="CLU_1044360_0_0_2"/>